<dbReference type="EMBL" id="AJWK01006480">
    <property type="status" value="NOT_ANNOTATED_CDS"/>
    <property type="molecule type" value="Genomic_DNA"/>
</dbReference>
<reference evidence="8" key="1">
    <citation type="submission" date="2020-05" db="UniProtKB">
        <authorList>
            <consortium name="EnsemblMetazoa"/>
        </authorList>
    </citation>
    <scope>IDENTIFICATION</scope>
    <source>
        <strain evidence="8">Jacobina</strain>
    </source>
</reference>
<evidence type="ECO:0000256" key="6">
    <source>
        <dbReference type="ARBA" id="ARBA00035275"/>
    </source>
</evidence>
<accession>A0A1B0FV02</accession>
<comment type="similarity">
    <text evidence="2">Belongs to the bacterial ribosomal protein bL33 family.</text>
</comment>
<dbReference type="GO" id="GO:0005840">
    <property type="term" value="C:ribosome"/>
    <property type="evidence" value="ECO:0007669"/>
    <property type="project" value="UniProtKB-KW"/>
</dbReference>
<evidence type="ECO:0000313" key="9">
    <source>
        <dbReference type="Proteomes" id="UP000092461"/>
    </source>
</evidence>
<dbReference type="AlphaFoldDB" id="A0A1B0FV02"/>
<keyword evidence="4" id="KW-0496">Mitochondrion</keyword>
<evidence type="ECO:0000256" key="4">
    <source>
        <dbReference type="ARBA" id="ARBA00023128"/>
    </source>
</evidence>
<keyword evidence="5" id="KW-0687">Ribonucleoprotein</keyword>
<evidence type="ECO:0000313" key="8">
    <source>
        <dbReference type="EnsemblMetazoa" id="LLOJ001941-PA"/>
    </source>
</evidence>
<evidence type="ECO:0000256" key="2">
    <source>
        <dbReference type="ARBA" id="ARBA00007596"/>
    </source>
</evidence>
<evidence type="ECO:0000256" key="5">
    <source>
        <dbReference type="ARBA" id="ARBA00023274"/>
    </source>
</evidence>
<dbReference type="GO" id="GO:0006412">
    <property type="term" value="P:translation"/>
    <property type="evidence" value="ECO:0007669"/>
    <property type="project" value="InterPro"/>
</dbReference>
<dbReference type="GO" id="GO:1990904">
    <property type="term" value="C:ribonucleoprotein complex"/>
    <property type="evidence" value="ECO:0007669"/>
    <property type="project" value="UniProtKB-KW"/>
</dbReference>
<dbReference type="InterPro" id="IPR052008">
    <property type="entry name" value="Mitoribosomal_protein_bL33"/>
</dbReference>
<organism evidence="8 9">
    <name type="scientific">Lutzomyia longipalpis</name>
    <name type="common">Sand fly</name>
    <dbReference type="NCBI Taxonomy" id="7200"/>
    <lineage>
        <taxon>Eukaryota</taxon>
        <taxon>Metazoa</taxon>
        <taxon>Ecdysozoa</taxon>
        <taxon>Arthropoda</taxon>
        <taxon>Hexapoda</taxon>
        <taxon>Insecta</taxon>
        <taxon>Pterygota</taxon>
        <taxon>Neoptera</taxon>
        <taxon>Endopterygota</taxon>
        <taxon>Diptera</taxon>
        <taxon>Nematocera</taxon>
        <taxon>Psychodoidea</taxon>
        <taxon>Psychodidae</taxon>
        <taxon>Lutzomyia</taxon>
        <taxon>Lutzomyia</taxon>
    </lineage>
</organism>
<keyword evidence="3" id="KW-0689">Ribosomal protein</keyword>
<evidence type="ECO:0000256" key="1">
    <source>
        <dbReference type="ARBA" id="ARBA00004173"/>
    </source>
</evidence>
<dbReference type="SUPFAM" id="SSF57829">
    <property type="entry name" value="Zn-binding ribosomal proteins"/>
    <property type="match status" value="1"/>
</dbReference>
<evidence type="ECO:0000256" key="7">
    <source>
        <dbReference type="ARBA" id="ARBA00035436"/>
    </source>
</evidence>
<dbReference type="PANTHER" id="PTHR47037:SF1">
    <property type="entry name" value="LARGE RIBOSOMAL SUBUNIT PROTEIN BL33M"/>
    <property type="match status" value="1"/>
</dbReference>
<protein>
    <recommendedName>
        <fullName evidence="6">Large ribosomal subunit protein bL33m</fullName>
    </recommendedName>
    <alternativeName>
        <fullName evidence="7">39S ribosomal protein L33, mitochondrial</fullName>
    </alternativeName>
</protein>
<dbReference type="GO" id="GO:0005739">
    <property type="term" value="C:mitochondrion"/>
    <property type="evidence" value="ECO:0007669"/>
    <property type="project" value="UniProtKB-SubCell"/>
</dbReference>
<name>A0A1B0FV02_LUTLO</name>
<evidence type="ECO:0000256" key="3">
    <source>
        <dbReference type="ARBA" id="ARBA00022980"/>
    </source>
</evidence>
<comment type="subcellular location">
    <subcellularLocation>
        <location evidence="1">Mitochondrion</location>
    </subcellularLocation>
</comment>
<keyword evidence="9" id="KW-1185">Reference proteome</keyword>
<dbReference type="InterPro" id="IPR038584">
    <property type="entry name" value="Ribosomal_bL33_sf"/>
</dbReference>
<proteinExistence type="inferred from homology"/>
<dbReference type="VEuPathDB" id="VectorBase:LLOJ001941"/>
<dbReference type="Gene3D" id="2.20.28.120">
    <property type="entry name" value="Ribosomal protein L33"/>
    <property type="match status" value="1"/>
</dbReference>
<dbReference type="PANTHER" id="PTHR47037">
    <property type="entry name" value="39S RIBOSOMAL PROTEIN L33, MITOCHONDRIAL"/>
    <property type="match status" value="1"/>
</dbReference>
<dbReference type="Proteomes" id="UP000092461">
    <property type="component" value="Unassembled WGS sequence"/>
</dbReference>
<sequence>MRLTQILLKKSKSKDILVLMESVVSGHKYIQRRERLSEKLELFKYDPYNLSLSG</sequence>
<dbReference type="InterPro" id="IPR011332">
    <property type="entry name" value="Ribosomal_zn-bd"/>
</dbReference>
<dbReference type="EnsemblMetazoa" id="LLOJ001941-RA">
    <property type="protein sequence ID" value="LLOJ001941-PA"/>
    <property type="gene ID" value="LLOJ001941"/>
</dbReference>